<feature type="binding site" evidence="2">
    <location>
        <position position="65"/>
    </location>
    <ligand>
        <name>substrate</name>
    </ligand>
</feature>
<accession>A0A0D5MHM6</accession>
<dbReference type="FunFam" id="3.40.1180.10:FF:000001">
    <property type="entry name" value="(2E,6E)-farnesyl-diphosphate-specific ditrans,polycis-undecaprenyl-diphosphate synthase"/>
    <property type="match status" value="1"/>
</dbReference>
<evidence type="ECO:0000256" key="2">
    <source>
        <dbReference type="HAMAP-Rule" id="MF_01139"/>
    </source>
</evidence>
<dbReference type="GO" id="GO:0016094">
    <property type="term" value="P:polyprenol biosynthetic process"/>
    <property type="evidence" value="ECO:0007669"/>
    <property type="project" value="TreeGrafter"/>
</dbReference>
<reference evidence="4 7" key="2">
    <citation type="submission" date="2016-10" db="EMBL/GenBank/DDBJ databases">
        <title>Complete genomic sequencing of Lactobacillus helveticus LH99 and comparative genome analysis.</title>
        <authorList>
            <person name="Li N."/>
            <person name="You C."/>
            <person name="Liu Z."/>
        </authorList>
    </citation>
    <scope>NUCLEOTIDE SEQUENCE [LARGE SCALE GENOMIC DNA]</scope>
    <source>
        <strain evidence="4 7">LH99</strain>
    </source>
</reference>
<dbReference type="OMA" id="FDRRDLW"/>
<proteinExistence type="inferred from homology"/>
<reference evidence="5" key="4">
    <citation type="submission" date="2020-07" db="EMBL/GenBank/DDBJ databases">
        <title>Draft genome sequence of Lactobacillus helveticus strain JCM 1062.</title>
        <authorList>
            <person name="Endo A."/>
            <person name="Maeno S."/>
            <person name="Kido Y."/>
        </authorList>
    </citation>
    <scope>NUCLEOTIDE SEQUENCE</scope>
    <source>
        <strain evidence="5">JCM 1062</strain>
    </source>
</reference>
<feature type="binding site" evidence="2">
    <location>
        <begin position="17"/>
        <end position="20"/>
    </location>
    <ligand>
        <name>substrate</name>
    </ligand>
</feature>
<comment type="function">
    <text evidence="2">Catalyzes the condensation of isopentenyl diphosphate (IPP) with allylic pyrophosphates generating different type of terpenoids.</text>
</comment>
<keyword evidence="2" id="KW-0460">Magnesium</keyword>
<dbReference type="InterPro" id="IPR036424">
    <property type="entry name" value="UPP_synth-like_sf"/>
</dbReference>
<dbReference type="InterPro" id="IPR001441">
    <property type="entry name" value="UPP_synth-like"/>
</dbReference>
<feature type="active site" evidence="2">
    <location>
        <position position="16"/>
    </location>
</feature>
<organism evidence="5 8">
    <name type="scientific">Lactobacillus helveticus</name>
    <name type="common">Lactobacillus suntoryeus</name>
    <dbReference type="NCBI Taxonomy" id="1587"/>
    <lineage>
        <taxon>Bacteria</taxon>
        <taxon>Bacillati</taxon>
        <taxon>Bacillota</taxon>
        <taxon>Bacilli</taxon>
        <taxon>Lactobacillales</taxon>
        <taxon>Lactobacillaceae</taxon>
        <taxon>Lactobacillus</taxon>
    </lineage>
</organism>
<dbReference type="NCBIfam" id="NF011405">
    <property type="entry name" value="PRK14830.1"/>
    <property type="match status" value="1"/>
</dbReference>
<dbReference type="Proteomes" id="UP000630086">
    <property type="component" value="Unassembled WGS sequence"/>
</dbReference>
<keyword evidence="2" id="KW-0479">Metal-binding</keyword>
<dbReference type="EMBL" id="CP017982">
    <property type="protein sequence ID" value="AYE61362.1"/>
    <property type="molecule type" value="Genomic_DNA"/>
</dbReference>
<reference evidence="3" key="3">
    <citation type="journal article" date="2018" name="Front. Microbiol.">
        <title>Comparative Genomics of Completely Sequenced Lactobacillus helveticus Genomes Provides Insights into Strain-Specific Genes and Resolves Metagenomics Data Down to the Strain Level.</title>
        <authorList>
            <person name="Schmid M."/>
            <person name="Muri J."/>
            <person name="Melidis D."/>
            <person name="Varadarajan A.R."/>
            <person name="Somerville V."/>
            <person name="Wicki A."/>
            <person name="Moser A."/>
            <person name="Bourqui M."/>
            <person name="Wenzel C."/>
            <person name="Eugster-Meier E."/>
            <person name="Frey J.E."/>
            <person name="Irmler S."/>
            <person name="Ahrens C.H."/>
        </authorList>
    </citation>
    <scope>NUCLEOTIDE SEQUENCE</scope>
    <source>
        <strain evidence="3">FAM8105</strain>
    </source>
</reference>
<dbReference type="Gene3D" id="3.40.1180.10">
    <property type="entry name" value="Decaprenyl diphosphate synthase-like"/>
    <property type="match status" value="1"/>
</dbReference>
<evidence type="ECO:0000313" key="3">
    <source>
        <dbReference type="EMBL" id="AUI74138.1"/>
    </source>
</evidence>
<dbReference type="RefSeq" id="WP_003627524.1">
    <property type="nucleotide sequence ID" value="NZ_AP023028.1"/>
</dbReference>
<feature type="binding site" evidence="2">
    <location>
        <position position="206"/>
    </location>
    <ligand>
        <name>Mg(2+)</name>
        <dbReference type="ChEBI" id="CHEBI:18420"/>
    </ligand>
</feature>
<reference evidence="6" key="1">
    <citation type="submission" date="2016-05" db="EMBL/GenBank/DDBJ databases">
        <title>Genome sequence of Lactobacillus helveticus FAM8105.</title>
        <authorList>
            <person name="Ahrens C."/>
            <person name="Schmid M."/>
        </authorList>
    </citation>
    <scope>NUCLEOTIDE SEQUENCE [LARGE SCALE GENOMIC DNA]</scope>
    <source>
        <strain evidence="6">FAM8105</strain>
    </source>
</reference>
<evidence type="ECO:0000313" key="6">
    <source>
        <dbReference type="Proteomes" id="UP000234562"/>
    </source>
</evidence>
<dbReference type="CDD" id="cd00475">
    <property type="entry name" value="Cis_IPPS"/>
    <property type="match status" value="1"/>
</dbReference>
<sequence>MSKTDNELNHLAIIMDGNGRWAKKRHKPRFVGHREGMDNVERITLAADKLGIKVLTLYAFSTENWARPKEEVAYLMNLPVRFFDKYMPTLMENNVKVNIMGYLDELPEKTYQIVQRAMSETANNTGLILNFAFNYGSRREITTAMQELGGMIEAGALKSEDITEKMISQYLMTKNFGKYQDPDLLIRTSGEQRISNFLLWQLAYSELAFSDKNWPDFDEDDLRKFVDDYKHRNRRFGKVDESDS</sequence>
<feature type="binding site" evidence="2">
    <location>
        <position position="29"/>
    </location>
    <ligand>
        <name>substrate</name>
    </ligand>
</feature>
<dbReference type="Proteomes" id="UP000234562">
    <property type="component" value="Chromosome"/>
</dbReference>
<comment type="cofactor">
    <cofactor evidence="2">
        <name>Mg(2+)</name>
        <dbReference type="ChEBI" id="CHEBI:18420"/>
    </cofactor>
    <text evidence="2">Binds 2 magnesium ions per subunit.</text>
</comment>
<dbReference type="EMBL" id="BLYV01000192">
    <property type="protein sequence ID" value="GFP13041.1"/>
    <property type="molecule type" value="Genomic_DNA"/>
</dbReference>
<dbReference type="SUPFAM" id="SSF64005">
    <property type="entry name" value="Undecaprenyl diphosphate synthase"/>
    <property type="match status" value="1"/>
</dbReference>
<feature type="binding site" evidence="2">
    <location>
        <position position="21"/>
    </location>
    <ligand>
        <name>substrate</name>
    </ligand>
</feature>
<dbReference type="EC" id="2.5.1.-" evidence="2"/>
<dbReference type="GO" id="GO:0030145">
    <property type="term" value="F:manganese ion binding"/>
    <property type="evidence" value="ECO:0007669"/>
    <property type="project" value="TreeGrafter"/>
</dbReference>
<comment type="subunit">
    <text evidence="2">Homodimer.</text>
</comment>
<evidence type="ECO:0000313" key="7">
    <source>
        <dbReference type="Proteomes" id="UP000267794"/>
    </source>
</evidence>
<dbReference type="InterPro" id="IPR018520">
    <property type="entry name" value="UPP_synth-like_CS"/>
</dbReference>
<feature type="binding site" evidence="2">
    <location>
        <begin position="193"/>
        <end position="195"/>
    </location>
    <ligand>
        <name>substrate</name>
    </ligand>
</feature>
<dbReference type="KEGG" id="lhd:HUO_05355"/>
<dbReference type="GO" id="GO:0005829">
    <property type="term" value="C:cytosol"/>
    <property type="evidence" value="ECO:0007669"/>
    <property type="project" value="TreeGrafter"/>
</dbReference>
<evidence type="ECO:0000313" key="4">
    <source>
        <dbReference type="EMBL" id="AYE61362.1"/>
    </source>
</evidence>
<evidence type="ECO:0000313" key="5">
    <source>
        <dbReference type="EMBL" id="GFP13041.1"/>
    </source>
</evidence>
<feature type="binding site" evidence="2">
    <location>
        <position position="33"/>
    </location>
    <ligand>
        <name>substrate</name>
    </ligand>
</feature>
<dbReference type="PANTHER" id="PTHR10291">
    <property type="entry name" value="DEHYDRODOLICHYL DIPHOSPHATE SYNTHASE FAMILY MEMBER"/>
    <property type="match status" value="1"/>
</dbReference>
<feature type="binding site" evidence="2">
    <location>
        <position position="16"/>
    </location>
    <ligand>
        <name>Mg(2+)</name>
        <dbReference type="ChEBI" id="CHEBI:18420"/>
    </ligand>
</feature>
<dbReference type="Proteomes" id="UP000267794">
    <property type="component" value="Chromosome"/>
</dbReference>
<dbReference type="PANTHER" id="PTHR10291:SF0">
    <property type="entry name" value="DEHYDRODOLICHYL DIPHOSPHATE SYNTHASE 2"/>
    <property type="match status" value="1"/>
</dbReference>
<evidence type="ECO:0000313" key="8">
    <source>
        <dbReference type="Proteomes" id="UP000630086"/>
    </source>
</evidence>
<protein>
    <recommendedName>
        <fullName evidence="2">Isoprenyl transferase</fullName>
        <ecNumber evidence="2">2.5.1.-</ecNumber>
    </recommendedName>
</protein>
<keyword evidence="1 2" id="KW-0808">Transferase</keyword>
<feature type="active site" description="Proton acceptor" evidence="2">
    <location>
        <position position="64"/>
    </location>
</feature>
<dbReference type="Pfam" id="PF01255">
    <property type="entry name" value="Prenyltransf"/>
    <property type="match status" value="1"/>
</dbReference>
<feature type="binding site" evidence="2">
    <location>
        <position position="187"/>
    </location>
    <ligand>
        <name>substrate</name>
    </ligand>
</feature>
<dbReference type="PROSITE" id="PS01066">
    <property type="entry name" value="UPP_SYNTHASE"/>
    <property type="match status" value="1"/>
</dbReference>
<dbReference type="EMBL" id="CP015496">
    <property type="protein sequence ID" value="AUI74138.1"/>
    <property type="molecule type" value="Genomic_DNA"/>
</dbReference>
<dbReference type="AlphaFoldDB" id="A0A0D5MHM6"/>
<comment type="similarity">
    <text evidence="2">Belongs to the UPP synthase family.</text>
</comment>
<gene>
    <name evidence="5" type="primary">uppS</name>
    <name evidence="4" type="ORF">BC335_0868</name>
    <name evidence="3" type="ORF">Lh8105_04585</name>
    <name evidence="5" type="ORF">LHEJCM1062_09130</name>
</gene>
<name>A0A0D5MHM6_LACHE</name>
<dbReference type="GO" id="GO:0008834">
    <property type="term" value="F:ditrans,polycis-undecaprenyl-diphosphate synthase [(2E,6E)-farnesyl-diphosphate specific] activity"/>
    <property type="evidence" value="ECO:0007669"/>
    <property type="project" value="TreeGrafter"/>
</dbReference>
<feature type="binding site" evidence="2">
    <location>
        <position position="67"/>
    </location>
    <ligand>
        <name>substrate</name>
    </ligand>
</feature>
<dbReference type="GO" id="GO:0000287">
    <property type="term" value="F:magnesium ion binding"/>
    <property type="evidence" value="ECO:0007669"/>
    <property type="project" value="UniProtKB-UniRule"/>
</dbReference>
<dbReference type="NCBIfam" id="TIGR00055">
    <property type="entry name" value="uppS"/>
    <property type="match status" value="1"/>
</dbReference>
<feature type="binding site" evidence="2">
    <location>
        <begin position="61"/>
        <end position="63"/>
    </location>
    <ligand>
        <name>substrate</name>
    </ligand>
</feature>
<evidence type="ECO:0000256" key="1">
    <source>
        <dbReference type="ARBA" id="ARBA00022679"/>
    </source>
</evidence>
<dbReference type="HAMAP" id="MF_01139">
    <property type="entry name" value="ISPT"/>
    <property type="match status" value="1"/>
</dbReference>